<evidence type="ECO:0000313" key="3">
    <source>
        <dbReference type="Proteomes" id="UP000326486"/>
    </source>
</evidence>
<name>A0A5J6TT93_9CAUD</name>
<reference evidence="2 3" key="1">
    <citation type="submission" date="2019-07" db="EMBL/GenBank/DDBJ databases">
        <authorList>
            <person name="Almisry A."/>
            <person name="Mousa M."/>
            <person name="Gordon L.L."/>
            <person name="Lee M."/>
            <person name="Mandava P."/>
            <person name="Moxley J.T."/>
            <person name="Shaffer C.D."/>
            <person name="Weston-Hafer K.A."/>
            <person name="Garlena R.A."/>
            <person name="Russell D.A."/>
            <person name="Pope W.H."/>
            <person name="Jacobs-Sera D."/>
            <person name="Hatfull G.F."/>
        </authorList>
    </citation>
    <scope>NUCLEOTIDE SEQUENCE [LARGE SCALE GENOMIC DNA]</scope>
</reference>
<dbReference type="RefSeq" id="YP_010754550.1">
    <property type="nucleotide sequence ID" value="NC_073461.1"/>
</dbReference>
<feature type="region of interest" description="Disordered" evidence="1">
    <location>
        <begin position="1"/>
        <end position="32"/>
    </location>
</feature>
<dbReference type="SUPFAM" id="SSF46785">
    <property type="entry name" value="Winged helix' DNA-binding domain"/>
    <property type="match status" value="1"/>
</dbReference>
<dbReference type="EMBL" id="MN234216">
    <property type="protein sequence ID" value="QFG13274.1"/>
    <property type="molecule type" value="Genomic_DNA"/>
</dbReference>
<dbReference type="GeneID" id="80019144"/>
<gene>
    <name evidence="2" type="primary">82</name>
    <name evidence="2" type="ORF">SEA_GILGAMESH_82</name>
</gene>
<feature type="compositionally biased region" description="Polar residues" evidence="1">
    <location>
        <begin position="17"/>
        <end position="31"/>
    </location>
</feature>
<dbReference type="Proteomes" id="UP000326486">
    <property type="component" value="Segment"/>
</dbReference>
<evidence type="ECO:0000313" key="2">
    <source>
        <dbReference type="EMBL" id="QFG13274.1"/>
    </source>
</evidence>
<keyword evidence="3" id="KW-1185">Reference proteome</keyword>
<protein>
    <submittedName>
        <fullName evidence="2">Helix-turn-helix DNA binding domain protein</fullName>
    </submittedName>
</protein>
<organism evidence="2 3">
    <name type="scientific">Streptomyces phage Gilgamesh</name>
    <dbReference type="NCBI Taxonomy" id="2599890"/>
    <lineage>
        <taxon>Viruses</taxon>
        <taxon>Duplodnaviria</taxon>
        <taxon>Heunggongvirae</taxon>
        <taxon>Uroviricota</taxon>
        <taxon>Caudoviricetes</taxon>
        <taxon>Gilgameshvirus</taxon>
        <taxon>Gilgameshvirus gilgamesh</taxon>
    </lineage>
</organism>
<sequence length="113" mass="12481">MTTAARVRPIAAGPVSPGTSTMNATANTPTRGFSDRAHRVLFQLALHPDGEWVDIASIYKGLGLNSHQVRAAVNELRVAGMAERRRRYVRDDSGRRTHRTYFRLTETTSEASA</sequence>
<dbReference type="InterPro" id="IPR036390">
    <property type="entry name" value="WH_DNA-bd_sf"/>
</dbReference>
<dbReference type="KEGG" id="vg:80019144"/>
<accession>A0A5J6TT93</accession>
<evidence type="ECO:0000256" key="1">
    <source>
        <dbReference type="SAM" id="MobiDB-lite"/>
    </source>
</evidence>
<proteinExistence type="predicted"/>